<keyword evidence="12" id="KW-1185">Reference proteome</keyword>
<dbReference type="Proteomes" id="UP000054097">
    <property type="component" value="Unassembled WGS sequence"/>
</dbReference>
<evidence type="ECO:0000256" key="4">
    <source>
        <dbReference type="ARBA" id="ARBA00022692"/>
    </source>
</evidence>
<keyword evidence="4 10" id="KW-0812">Transmembrane</keyword>
<organism evidence="11 12">
    <name type="scientific">Serendipita vermifera MAFF 305830</name>
    <dbReference type="NCBI Taxonomy" id="933852"/>
    <lineage>
        <taxon>Eukaryota</taxon>
        <taxon>Fungi</taxon>
        <taxon>Dikarya</taxon>
        <taxon>Basidiomycota</taxon>
        <taxon>Agaricomycotina</taxon>
        <taxon>Agaricomycetes</taxon>
        <taxon>Sebacinales</taxon>
        <taxon>Serendipitaceae</taxon>
        <taxon>Serendipita</taxon>
    </lineage>
</organism>
<feature type="transmembrane region" description="Helical" evidence="10">
    <location>
        <begin position="12"/>
        <end position="31"/>
    </location>
</feature>
<comment type="subcellular location">
    <subcellularLocation>
        <location evidence="1">Membrane</location>
        <topology evidence="1">Multi-pass membrane protein</topology>
    </subcellularLocation>
</comment>
<gene>
    <name evidence="11" type="ORF">M408DRAFT_72691</name>
</gene>
<keyword evidence="9" id="KW-0807">Transducer</keyword>
<feature type="transmembrane region" description="Helical" evidence="10">
    <location>
        <begin position="74"/>
        <end position="96"/>
    </location>
</feature>
<feature type="transmembrane region" description="Helical" evidence="10">
    <location>
        <begin position="116"/>
        <end position="135"/>
    </location>
</feature>
<dbReference type="HOGENOM" id="CLU_1462185_0_0_1"/>
<evidence type="ECO:0000256" key="1">
    <source>
        <dbReference type="ARBA" id="ARBA00004141"/>
    </source>
</evidence>
<evidence type="ECO:0000256" key="6">
    <source>
        <dbReference type="ARBA" id="ARBA00023040"/>
    </source>
</evidence>
<comment type="similarity">
    <text evidence="2">Belongs to the G-protein coupled receptor 4 family.</text>
</comment>
<evidence type="ECO:0000256" key="3">
    <source>
        <dbReference type="ARBA" id="ARBA00022507"/>
    </source>
</evidence>
<feature type="transmembrane region" description="Helical" evidence="10">
    <location>
        <begin position="160"/>
        <end position="184"/>
    </location>
</feature>
<reference evidence="11 12" key="1">
    <citation type="submission" date="2014-04" db="EMBL/GenBank/DDBJ databases">
        <authorList>
            <consortium name="DOE Joint Genome Institute"/>
            <person name="Kuo A."/>
            <person name="Zuccaro A."/>
            <person name="Kohler A."/>
            <person name="Nagy L.G."/>
            <person name="Floudas D."/>
            <person name="Copeland A."/>
            <person name="Barry K.W."/>
            <person name="Cichocki N."/>
            <person name="Veneault-Fourrey C."/>
            <person name="LaButti K."/>
            <person name="Lindquist E.A."/>
            <person name="Lipzen A."/>
            <person name="Lundell T."/>
            <person name="Morin E."/>
            <person name="Murat C."/>
            <person name="Sun H."/>
            <person name="Tunlid A."/>
            <person name="Henrissat B."/>
            <person name="Grigoriev I.V."/>
            <person name="Hibbett D.S."/>
            <person name="Martin F."/>
            <person name="Nordberg H.P."/>
            <person name="Cantor M.N."/>
            <person name="Hua S.X."/>
        </authorList>
    </citation>
    <scope>NUCLEOTIDE SEQUENCE [LARGE SCALE GENOMIC DNA]</scope>
    <source>
        <strain evidence="11 12">MAFF 305830</strain>
    </source>
</reference>
<evidence type="ECO:0000256" key="10">
    <source>
        <dbReference type="SAM" id="Phobius"/>
    </source>
</evidence>
<evidence type="ECO:0000256" key="8">
    <source>
        <dbReference type="ARBA" id="ARBA00023170"/>
    </source>
</evidence>
<evidence type="ECO:0000256" key="9">
    <source>
        <dbReference type="ARBA" id="ARBA00023224"/>
    </source>
</evidence>
<keyword evidence="5 10" id="KW-1133">Transmembrane helix</keyword>
<evidence type="ECO:0000256" key="5">
    <source>
        <dbReference type="ARBA" id="ARBA00022989"/>
    </source>
</evidence>
<dbReference type="InterPro" id="IPR001499">
    <property type="entry name" value="GPCR_STE3"/>
</dbReference>
<dbReference type="GO" id="GO:0005886">
    <property type="term" value="C:plasma membrane"/>
    <property type="evidence" value="ECO:0007669"/>
    <property type="project" value="TreeGrafter"/>
</dbReference>
<reference evidence="12" key="2">
    <citation type="submission" date="2015-01" db="EMBL/GenBank/DDBJ databases">
        <title>Evolutionary Origins and Diversification of the Mycorrhizal Mutualists.</title>
        <authorList>
            <consortium name="DOE Joint Genome Institute"/>
            <consortium name="Mycorrhizal Genomics Consortium"/>
            <person name="Kohler A."/>
            <person name="Kuo A."/>
            <person name="Nagy L.G."/>
            <person name="Floudas D."/>
            <person name="Copeland A."/>
            <person name="Barry K.W."/>
            <person name="Cichocki N."/>
            <person name="Veneault-Fourrey C."/>
            <person name="LaButti K."/>
            <person name="Lindquist E.A."/>
            <person name="Lipzen A."/>
            <person name="Lundell T."/>
            <person name="Morin E."/>
            <person name="Murat C."/>
            <person name="Riley R."/>
            <person name="Ohm R."/>
            <person name="Sun H."/>
            <person name="Tunlid A."/>
            <person name="Henrissat B."/>
            <person name="Grigoriev I.V."/>
            <person name="Hibbett D.S."/>
            <person name="Martin F."/>
        </authorList>
    </citation>
    <scope>NUCLEOTIDE SEQUENCE [LARGE SCALE GENOMIC DNA]</scope>
    <source>
        <strain evidence="12">MAFF 305830</strain>
    </source>
</reference>
<sequence>MAAGVSNFYPVLPIFFVISLVLLILPVWGFVRGRNTPVLFYIAWLFLGNAIHYVDMLVWRGTVVNFAPVYCDIISVLVVMMPIGISCSLLCINILVFKISQSTTLIVHHTKRRVIIDSLICVGVPFLFAGLHVFVQNKRFVIVEDVGCMPSTDHGVPSLFIYYLPPSIICCCVTSIYCGAYPLFR</sequence>
<dbReference type="AlphaFoldDB" id="A0A0C3APJ8"/>
<evidence type="ECO:0000256" key="7">
    <source>
        <dbReference type="ARBA" id="ARBA00023136"/>
    </source>
</evidence>
<proteinExistence type="inferred from homology"/>
<keyword evidence="7 10" id="KW-0472">Membrane</keyword>
<dbReference type="PANTHER" id="PTHR28097">
    <property type="entry name" value="PHEROMONE A FACTOR RECEPTOR"/>
    <property type="match status" value="1"/>
</dbReference>
<feature type="transmembrane region" description="Helical" evidence="10">
    <location>
        <begin position="38"/>
        <end position="54"/>
    </location>
</feature>
<accession>A0A0C3APJ8</accession>
<evidence type="ECO:0000313" key="12">
    <source>
        <dbReference type="Proteomes" id="UP000054097"/>
    </source>
</evidence>
<dbReference type="PRINTS" id="PR00899">
    <property type="entry name" value="GPCRSTE3"/>
</dbReference>
<dbReference type="Pfam" id="PF02076">
    <property type="entry name" value="STE3"/>
    <property type="match status" value="1"/>
</dbReference>
<keyword evidence="3" id="KW-0589">Pheromone response</keyword>
<dbReference type="GO" id="GO:0000750">
    <property type="term" value="P:pheromone-dependent signal transduction involved in conjugation with cellular fusion"/>
    <property type="evidence" value="ECO:0007669"/>
    <property type="project" value="TreeGrafter"/>
</dbReference>
<evidence type="ECO:0000256" key="2">
    <source>
        <dbReference type="ARBA" id="ARBA00011085"/>
    </source>
</evidence>
<keyword evidence="8" id="KW-0675">Receptor</keyword>
<name>A0A0C3APJ8_SERVB</name>
<dbReference type="GO" id="GO:0004932">
    <property type="term" value="F:mating-type factor pheromone receptor activity"/>
    <property type="evidence" value="ECO:0007669"/>
    <property type="project" value="InterPro"/>
</dbReference>
<protein>
    <submittedName>
        <fullName evidence="11">Uncharacterized protein</fullName>
    </submittedName>
</protein>
<evidence type="ECO:0000313" key="11">
    <source>
        <dbReference type="EMBL" id="KIM26495.1"/>
    </source>
</evidence>
<dbReference type="OrthoDB" id="2874149at2759"/>
<keyword evidence="6" id="KW-0297">G-protein coupled receptor</keyword>
<dbReference type="EMBL" id="KN824306">
    <property type="protein sequence ID" value="KIM26495.1"/>
    <property type="molecule type" value="Genomic_DNA"/>
</dbReference>
<dbReference type="PANTHER" id="PTHR28097:SF1">
    <property type="entry name" value="PHEROMONE A FACTOR RECEPTOR"/>
    <property type="match status" value="1"/>
</dbReference>